<dbReference type="RefSeq" id="WP_103096317.1">
    <property type="nucleotide sequence ID" value="NZ_LYMM01000036.1"/>
</dbReference>
<comment type="caution">
    <text evidence="3">The sequence shown here is derived from an EMBL/GenBank/DDBJ whole genome shotgun (WGS) entry which is preliminary data.</text>
</comment>
<comment type="similarity">
    <text evidence="1">Belongs to the bacterial ring-hydroxylating dioxygenase beta subunit family.</text>
</comment>
<gene>
    <name evidence="3" type="ORF">A8V01_20520</name>
</gene>
<dbReference type="InterPro" id="IPR032710">
    <property type="entry name" value="NTF2-like_dom_sf"/>
</dbReference>
<dbReference type="PANTHER" id="PTHR41534:SF2">
    <property type="entry name" value="3-PHENYLPROPIONATE_CINNAMIC ACID DIOXYGENASE SUBUNIT BETA"/>
    <property type="match status" value="1"/>
</dbReference>
<dbReference type="PANTHER" id="PTHR41534">
    <property type="entry name" value="BLR3401 PROTEIN"/>
    <property type="match status" value="1"/>
</dbReference>
<reference evidence="3 4" key="1">
    <citation type="submission" date="2016-05" db="EMBL/GenBank/DDBJ databases">
        <title>Complete genome sequence of Novosphingobium guangzhouense SA925(T).</title>
        <authorList>
            <person name="Sha S."/>
        </authorList>
    </citation>
    <scope>NUCLEOTIDE SEQUENCE [LARGE SCALE GENOMIC DNA]</scope>
    <source>
        <strain evidence="3 4">SA925</strain>
    </source>
</reference>
<sequence length="166" mass="18951">MSEALEMTATITLAEATQFIWAEADLLDRLDYKPWLKLWTEGGKYIIPTERDPADYAEVLNIVYDNKVMREARAKRLLSGFSMSSAPPARTVRTVSRFVVTASGDDFIELRAAQMLAEYKYGHMRFLPADMRYRIVRAPDGTLLLDEKIVTLINAEDYQFGIGYLL</sequence>
<dbReference type="EMBL" id="LYMM01000036">
    <property type="protein sequence ID" value="PNU04372.1"/>
    <property type="molecule type" value="Genomic_DNA"/>
</dbReference>
<dbReference type="OrthoDB" id="7446267at2"/>
<evidence type="ECO:0000256" key="1">
    <source>
        <dbReference type="ARBA" id="ARBA00009570"/>
    </source>
</evidence>
<accession>A0A2K2G032</accession>
<dbReference type="Gene3D" id="3.10.450.50">
    <property type="match status" value="1"/>
</dbReference>
<evidence type="ECO:0000313" key="3">
    <source>
        <dbReference type="EMBL" id="PNU04372.1"/>
    </source>
</evidence>
<evidence type="ECO:0008006" key="5">
    <source>
        <dbReference type="Google" id="ProtNLM"/>
    </source>
</evidence>
<dbReference type="GO" id="GO:0019380">
    <property type="term" value="P:3-phenylpropionate catabolic process"/>
    <property type="evidence" value="ECO:0007669"/>
    <property type="project" value="TreeGrafter"/>
</dbReference>
<dbReference type="SUPFAM" id="SSF54427">
    <property type="entry name" value="NTF2-like"/>
    <property type="match status" value="1"/>
</dbReference>
<dbReference type="Pfam" id="PF00866">
    <property type="entry name" value="Ring_hydroxyl_B"/>
    <property type="match status" value="1"/>
</dbReference>
<organism evidence="3 4">
    <name type="scientific">Novosphingobium guangzhouense</name>
    <dbReference type="NCBI Taxonomy" id="1850347"/>
    <lineage>
        <taxon>Bacteria</taxon>
        <taxon>Pseudomonadati</taxon>
        <taxon>Pseudomonadota</taxon>
        <taxon>Alphaproteobacteria</taxon>
        <taxon>Sphingomonadales</taxon>
        <taxon>Sphingomonadaceae</taxon>
        <taxon>Novosphingobium</taxon>
    </lineage>
</organism>
<dbReference type="Proteomes" id="UP000236327">
    <property type="component" value="Unassembled WGS sequence"/>
</dbReference>
<evidence type="ECO:0000313" key="4">
    <source>
        <dbReference type="Proteomes" id="UP000236327"/>
    </source>
</evidence>
<name>A0A2K2G032_9SPHN</name>
<dbReference type="AlphaFoldDB" id="A0A2K2G032"/>
<dbReference type="GO" id="GO:0016491">
    <property type="term" value="F:oxidoreductase activity"/>
    <property type="evidence" value="ECO:0007669"/>
    <property type="project" value="UniProtKB-KW"/>
</dbReference>
<keyword evidence="2" id="KW-0560">Oxidoreductase</keyword>
<proteinExistence type="inferred from homology"/>
<dbReference type="InterPro" id="IPR000391">
    <property type="entry name" value="Rng_hydr_dOase-bsu"/>
</dbReference>
<keyword evidence="4" id="KW-1185">Reference proteome</keyword>
<protein>
    <recommendedName>
        <fullName evidence="5">Aromatic-ring-hydroxylating dioxygenase subunit beta</fullName>
    </recommendedName>
</protein>
<evidence type="ECO:0000256" key="2">
    <source>
        <dbReference type="ARBA" id="ARBA00023002"/>
    </source>
</evidence>